<evidence type="ECO:0000313" key="4">
    <source>
        <dbReference type="Proteomes" id="UP000019484"/>
    </source>
</evidence>
<name>W9YLN7_9EURO</name>
<evidence type="ECO:0000256" key="1">
    <source>
        <dbReference type="ARBA" id="ARBA00023002"/>
    </source>
</evidence>
<dbReference type="Pfam" id="PF00106">
    <property type="entry name" value="adh_short"/>
    <property type="match status" value="1"/>
</dbReference>
<dbReference type="Gene3D" id="3.40.50.720">
    <property type="entry name" value="NAD(P)-binding Rossmann-like Domain"/>
    <property type="match status" value="1"/>
</dbReference>
<dbReference type="eggNOG" id="KOG1208">
    <property type="taxonomic scope" value="Eukaryota"/>
</dbReference>
<accession>W9YLN7</accession>
<dbReference type="PANTHER" id="PTHR43157:SF22">
    <property type="entry name" value="SHORT-CHAIN DEHYDROGENASE_REDUCTASE PHMF"/>
    <property type="match status" value="1"/>
</dbReference>
<dbReference type="STRING" id="1182541.W9YLN7"/>
<keyword evidence="1" id="KW-0560">Oxidoreductase</keyword>
<feature type="region of interest" description="Disordered" evidence="2">
    <location>
        <begin position="1"/>
        <end position="20"/>
    </location>
</feature>
<evidence type="ECO:0000256" key="2">
    <source>
        <dbReference type="SAM" id="MobiDB-lite"/>
    </source>
</evidence>
<evidence type="ECO:0008006" key="5">
    <source>
        <dbReference type="Google" id="ProtNLM"/>
    </source>
</evidence>
<gene>
    <name evidence="3" type="ORF">A1O1_06803</name>
</gene>
<protein>
    <recommendedName>
        <fullName evidence="5">Alcohol dehydrogenase</fullName>
    </recommendedName>
</protein>
<dbReference type="SUPFAM" id="SSF51735">
    <property type="entry name" value="NAD(P)-binding Rossmann-fold domains"/>
    <property type="match status" value="1"/>
</dbReference>
<sequence>MSGLMRLLDQKHNPPKPATESFAGRTILVTGATGGLGLEAAKKLAVLNVSKLIITARSEGKGQAAKKEIEAYLQDTKGNDTASRPPEIIPMVLNMSSFNKVQQFVTALKSQVRTLDGAILNAGSLQAKYVQTVDGWEETLQVNALSQILLGVLLLPLMMAAADQGKKDYTPHLTFISSGMVAAITPKQMKAFMDSETPLADLSAQKHFPPGAFGGSTQYERSKLILEYAMRHLAAMPAIRGPDGQPKVIINTVCPGMCKSDLGRQMMTSFVVKMLTWFLYTVFARTAEQGANSHVTALTQGPETHGQMWKDDRVYEPAPMCTTKEGREFGDRVWTEVLQAVIKADSSVKQILG</sequence>
<dbReference type="AlphaFoldDB" id="W9YLN7"/>
<dbReference type="InterPro" id="IPR002347">
    <property type="entry name" value="SDR_fam"/>
</dbReference>
<reference evidence="3 4" key="1">
    <citation type="submission" date="2013-03" db="EMBL/GenBank/DDBJ databases">
        <title>The Genome Sequence of Capronia coronata CBS 617.96.</title>
        <authorList>
            <consortium name="The Broad Institute Genomics Platform"/>
            <person name="Cuomo C."/>
            <person name="de Hoog S."/>
            <person name="Gorbushina A."/>
            <person name="Walker B."/>
            <person name="Young S.K."/>
            <person name="Zeng Q."/>
            <person name="Gargeya S."/>
            <person name="Fitzgerald M."/>
            <person name="Haas B."/>
            <person name="Abouelleil A."/>
            <person name="Allen A.W."/>
            <person name="Alvarado L."/>
            <person name="Arachchi H.M."/>
            <person name="Berlin A.M."/>
            <person name="Chapman S.B."/>
            <person name="Gainer-Dewar J."/>
            <person name="Goldberg J."/>
            <person name="Griggs A."/>
            <person name="Gujja S."/>
            <person name="Hansen M."/>
            <person name="Howarth C."/>
            <person name="Imamovic A."/>
            <person name="Ireland A."/>
            <person name="Larimer J."/>
            <person name="McCowan C."/>
            <person name="Murphy C."/>
            <person name="Pearson M."/>
            <person name="Poon T.W."/>
            <person name="Priest M."/>
            <person name="Roberts A."/>
            <person name="Saif S."/>
            <person name="Shea T."/>
            <person name="Sisk P."/>
            <person name="Sykes S."/>
            <person name="Wortman J."/>
            <person name="Nusbaum C."/>
            <person name="Birren B."/>
        </authorList>
    </citation>
    <scope>NUCLEOTIDE SEQUENCE [LARGE SCALE GENOMIC DNA]</scope>
    <source>
        <strain evidence="3 4">CBS 617.96</strain>
    </source>
</reference>
<dbReference type="Proteomes" id="UP000019484">
    <property type="component" value="Unassembled WGS sequence"/>
</dbReference>
<organism evidence="3 4">
    <name type="scientific">Capronia coronata CBS 617.96</name>
    <dbReference type="NCBI Taxonomy" id="1182541"/>
    <lineage>
        <taxon>Eukaryota</taxon>
        <taxon>Fungi</taxon>
        <taxon>Dikarya</taxon>
        <taxon>Ascomycota</taxon>
        <taxon>Pezizomycotina</taxon>
        <taxon>Eurotiomycetes</taxon>
        <taxon>Chaetothyriomycetidae</taxon>
        <taxon>Chaetothyriales</taxon>
        <taxon>Herpotrichiellaceae</taxon>
        <taxon>Capronia</taxon>
    </lineage>
</organism>
<dbReference type="GeneID" id="19161669"/>
<dbReference type="PRINTS" id="PR00081">
    <property type="entry name" value="GDHRDH"/>
</dbReference>
<dbReference type="OrthoDB" id="542013at2759"/>
<keyword evidence="4" id="KW-1185">Reference proteome</keyword>
<dbReference type="PANTHER" id="PTHR43157">
    <property type="entry name" value="PHOSPHATIDYLINOSITOL-GLYCAN BIOSYNTHESIS CLASS F PROTEIN-RELATED"/>
    <property type="match status" value="1"/>
</dbReference>
<dbReference type="RefSeq" id="XP_007725870.1">
    <property type="nucleotide sequence ID" value="XM_007727680.1"/>
</dbReference>
<proteinExistence type="predicted"/>
<dbReference type="HOGENOM" id="CLU_010194_44_4_1"/>
<dbReference type="GO" id="GO:0016491">
    <property type="term" value="F:oxidoreductase activity"/>
    <property type="evidence" value="ECO:0007669"/>
    <property type="project" value="UniProtKB-KW"/>
</dbReference>
<dbReference type="InterPro" id="IPR036291">
    <property type="entry name" value="NAD(P)-bd_dom_sf"/>
</dbReference>
<dbReference type="EMBL" id="AMWN01000006">
    <property type="protein sequence ID" value="EXJ83184.1"/>
    <property type="molecule type" value="Genomic_DNA"/>
</dbReference>
<evidence type="ECO:0000313" key="3">
    <source>
        <dbReference type="EMBL" id="EXJ83184.1"/>
    </source>
</evidence>
<comment type="caution">
    <text evidence="3">The sequence shown here is derived from an EMBL/GenBank/DDBJ whole genome shotgun (WGS) entry which is preliminary data.</text>
</comment>